<sequence>MQAEPLNIYVGQGQMPFADGVADRAGLFGDLMRELCARTEQQCVFRSVPWRRVLSEASDDEHGIVLNLGRTAEREGDFAWLLDVLPTPYVLASVDHPYNSLAEALKAGPVAVMGGTPRANDINAIRTSGQRVVEVTDPQQAAQLLHSGRVVAWFEIDLRALYLWRELGYEAPLLFGKPLSQTRSHIAASLRFDGAQALRQRMSDAFAQMRSDGSWQRILASYLGLEKSQTLLSDGW</sequence>
<dbReference type="Proteomes" id="UP000032068">
    <property type="component" value="Unassembled WGS sequence"/>
</dbReference>
<dbReference type="SUPFAM" id="SSF53850">
    <property type="entry name" value="Periplasmic binding protein-like II"/>
    <property type="match status" value="1"/>
</dbReference>
<protein>
    <recommendedName>
        <fullName evidence="1">Solute-binding protein family 3/N-terminal domain-containing protein</fullName>
    </recommendedName>
</protein>
<evidence type="ECO:0000313" key="3">
    <source>
        <dbReference type="Proteomes" id="UP000032068"/>
    </source>
</evidence>
<feature type="domain" description="Solute-binding protein family 3/N-terminal" evidence="1">
    <location>
        <begin position="23"/>
        <end position="224"/>
    </location>
</feature>
<evidence type="ECO:0000259" key="1">
    <source>
        <dbReference type="Pfam" id="PF00497"/>
    </source>
</evidence>
<dbReference type="EMBL" id="JXQW01000007">
    <property type="protein sequence ID" value="KIQ04891.1"/>
    <property type="molecule type" value="Genomic_DNA"/>
</dbReference>
<evidence type="ECO:0000313" key="2">
    <source>
        <dbReference type="EMBL" id="KIQ04891.1"/>
    </source>
</evidence>
<dbReference type="Pfam" id="PF00497">
    <property type="entry name" value="SBP_bac_3"/>
    <property type="match status" value="1"/>
</dbReference>
<accession>A0A0D0KY25</accession>
<name>A0A0D0KY25_9PSED</name>
<organism evidence="2 3">
    <name type="scientific">Pseudomonas fulva</name>
    <dbReference type="NCBI Taxonomy" id="47880"/>
    <lineage>
        <taxon>Bacteria</taxon>
        <taxon>Pseudomonadati</taxon>
        <taxon>Pseudomonadota</taxon>
        <taxon>Gammaproteobacteria</taxon>
        <taxon>Pseudomonadales</taxon>
        <taxon>Pseudomonadaceae</taxon>
        <taxon>Pseudomonas</taxon>
    </lineage>
</organism>
<dbReference type="InterPro" id="IPR001638">
    <property type="entry name" value="Solute-binding_3/MltF_N"/>
</dbReference>
<dbReference type="AlphaFoldDB" id="A0A0D0KY25"/>
<comment type="caution">
    <text evidence="2">The sequence shown here is derived from an EMBL/GenBank/DDBJ whole genome shotgun (WGS) entry which is preliminary data.</text>
</comment>
<reference evidence="2 3" key="1">
    <citation type="submission" date="2014-12" db="EMBL/GenBank/DDBJ databases">
        <title>16Stimator: statistical estimation of ribosomal gene copy numbers from draft genome assemblies.</title>
        <authorList>
            <person name="Perisin M.A."/>
            <person name="Vetter M."/>
            <person name="Gilbert J.A."/>
            <person name="Bergelson J."/>
        </authorList>
    </citation>
    <scope>NUCLEOTIDE SEQUENCE [LARGE SCALE GENOMIC DNA]</scope>
    <source>
        <strain evidence="2 3">MEJ086</strain>
    </source>
</reference>
<proteinExistence type="predicted"/>
<gene>
    <name evidence="2" type="ORF">RU08_04475</name>
</gene>
<dbReference type="Gene3D" id="3.40.190.10">
    <property type="entry name" value="Periplasmic binding protein-like II"/>
    <property type="match status" value="2"/>
</dbReference>
<dbReference type="RefSeq" id="WP_042552605.1">
    <property type="nucleotide sequence ID" value="NZ_JXQW01000007.1"/>
</dbReference>